<dbReference type="InterPro" id="IPR014315">
    <property type="entry name" value="ABC_heterocyst_DevB"/>
</dbReference>
<evidence type="ECO:0000256" key="1">
    <source>
        <dbReference type="ARBA" id="ARBA00004196"/>
    </source>
</evidence>
<dbReference type="Gene3D" id="2.40.30.170">
    <property type="match status" value="1"/>
</dbReference>
<dbReference type="SUPFAM" id="SSF111369">
    <property type="entry name" value="HlyD-like secretion proteins"/>
    <property type="match status" value="1"/>
</dbReference>
<evidence type="ECO:0000256" key="3">
    <source>
        <dbReference type="SAM" id="Coils"/>
    </source>
</evidence>
<comment type="subcellular location">
    <subcellularLocation>
        <location evidence="1">Cell envelope</location>
    </subcellularLocation>
</comment>
<keyword evidence="2 3" id="KW-0175">Coiled coil</keyword>
<gene>
    <name evidence="4" type="ORF">IXB50_04605</name>
</gene>
<dbReference type="InterPro" id="IPR050465">
    <property type="entry name" value="UPF0194_transport"/>
</dbReference>
<keyword evidence="5" id="KW-1185">Reference proteome</keyword>
<dbReference type="PRINTS" id="PR01490">
    <property type="entry name" value="RTXTOXIND"/>
</dbReference>
<evidence type="ECO:0000313" key="4">
    <source>
        <dbReference type="EMBL" id="MBT9314699.1"/>
    </source>
</evidence>
<dbReference type="GO" id="GO:0030313">
    <property type="term" value="C:cell envelope"/>
    <property type="evidence" value="ECO:0007669"/>
    <property type="project" value="UniProtKB-SubCell"/>
</dbReference>
<feature type="coiled-coil region" evidence="3">
    <location>
        <begin position="155"/>
        <end position="270"/>
    </location>
</feature>
<dbReference type="RefSeq" id="WP_215607773.1">
    <property type="nucleotide sequence ID" value="NZ_JADOES010000006.1"/>
</dbReference>
<dbReference type="PANTHER" id="PTHR32347:SF27">
    <property type="entry name" value="RND EFFLUX PUMP MEMBRANE FUSION PROTEIN BARREL-SANDWICH DOMAIN-CONTAINING PROTEIN"/>
    <property type="match status" value="1"/>
</dbReference>
<dbReference type="PANTHER" id="PTHR32347">
    <property type="entry name" value="EFFLUX SYSTEM COMPONENT YKNX-RELATED"/>
    <property type="match status" value="1"/>
</dbReference>
<dbReference type="Gene3D" id="2.40.50.100">
    <property type="match status" value="1"/>
</dbReference>
<protein>
    <submittedName>
        <fullName evidence="4">ABC exporter membrane fusion protein</fullName>
    </submittedName>
</protein>
<sequence length="399" mass="43035">MTNWISTRQLGGYKILSLAALLAIGSAIATGVVITQVLSQQRAISQSSLDSGPINPSEIGAVAALGRLEPDGEVIQVSAPREIGGTRVEQLLVKQGDKLRSGQVIAILDNHDRLQADLGGAQTHVKIAKAYLQQVQAGEKQDIIQSQAHVVERSKADLQGQIATQDAAIARLKAELNNASIEFDRYEHLYQEGAISASLRDNKQLMLEMAQQRLAEANRVRQRLLNTLQDRVNEAKATLKAISQVRPTDVAVAQAELENAEAGVGQAQANLDLAYVRAPRDGQVLTIHTFPGETVANEGIVSLGQTNQMYVVAEVYETDIHQIQSGQRASITSRGFTGTLHGTVDELGLEVAKKDVLQTDPTADVDARVVEVKIRLSPDDSPLVSGLTNLQVHTIIHTK</sequence>
<dbReference type="Proteomes" id="UP000717364">
    <property type="component" value="Unassembled WGS sequence"/>
</dbReference>
<organism evidence="4 5">
    <name type="scientific">Leptothoe spongobia TAU-MAC 1115</name>
    <dbReference type="NCBI Taxonomy" id="1967444"/>
    <lineage>
        <taxon>Bacteria</taxon>
        <taxon>Bacillati</taxon>
        <taxon>Cyanobacteriota</taxon>
        <taxon>Cyanophyceae</taxon>
        <taxon>Nodosilineales</taxon>
        <taxon>Cymatolegaceae</taxon>
        <taxon>Leptothoe</taxon>
        <taxon>Leptothoe spongobia</taxon>
    </lineage>
</organism>
<proteinExistence type="predicted"/>
<reference evidence="4" key="1">
    <citation type="submission" date="2020-11" db="EMBL/GenBank/DDBJ databases">
        <authorList>
            <person name="Konstantinou D."/>
            <person name="Gkelis S."/>
            <person name="Popin R."/>
            <person name="Fewer D."/>
            <person name="Sivonen K."/>
        </authorList>
    </citation>
    <scope>NUCLEOTIDE SEQUENCE</scope>
    <source>
        <strain evidence="4">TAU-MAC 1115</strain>
    </source>
</reference>
<dbReference type="EMBL" id="JADOES010000006">
    <property type="protein sequence ID" value="MBT9314699.1"/>
    <property type="molecule type" value="Genomic_DNA"/>
</dbReference>
<evidence type="ECO:0000256" key="2">
    <source>
        <dbReference type="ARBA" id="ARBA00023054"/>
    </source>
</evidence>
<evidence type="ECO:0000313" key="5">
    <source>
        <dbReference type="Proteomes" id="UP000717364"/>
    </source>
</evidence>
<comment type="caution">
    <text evidence="4">The sequence shown here is derived from an EMBL/GenBank/DDBJ whole genome shotgun (WGS) entry which is preliminary data.</text>
</comment>
<name>A0A947DE46_9CYAN</name>
<reference evidence="4" key="2">
    <citation type="journal article" date="2021" name="Mar. Drugs">
        <title>Genome Reduction and Secondary Metabolism of the Marine Sponge-Associated Cyanobacterium Leptothoe.</title>
        <authorList>
            <person name="Konstantinou D."/>
            <person name="Popin R.V."/>
            <person name="Fewer D.P."/>
            <person name="Sivonen K."/>
            <person name="Gkelis S."/>
        </authorList>
    </citation>
    <scope>NUCLEOTIDE SEQUENCE</scope>
    <source>
        <strain evidence="4">TAU-MAC 1115</strain>
    </source>
</reference>
<accession>A0A947DE46</accession>
<dbReference type="AlphaFoldDB" id="A0A947DE46"/>
<dbReference type="NCBIfam" id="TIGR02971">
    <property type="entry name" value="heterocyst_DevB"/>
    <property type="match status" value="1"/>
</dbReference>